<feature type="transmembrane region" description="Helical" evidence="2">
    <location>
        <begin position="302"/>
        <end position="321"/>
    </location>
</feature>
<evidence type="ECO:0000256" key="2">
    <source>
        <dbReference type="SAM" id="Phobius"/>
    </source>
</evidence>
<feature type="region of interest" description="Disordered" evidence="1">
    <location>
        <begin position="214"/>
        <end position="245"/>
    </location>
</feature>
<protein>
    <submittedName>
        <fullName evidence="4">VWA domain-containing protein</fullName>
    </submittedName>
</protein>
<keyword evidence="2" id="KW-1133">Transmembrane helix</keyword>
<keyword evidence="2" id="KW-0812">Transmembrane</keyword>
<evidence type="ECO:0000313" key="5">
    <source>
        <dbReference type="Proteomes" id="UP000464751"/>
    </source>
</evidence>
<dbReference type="SMART" id="SM00327">
    <property type="entry name" value="VWA"/>
    <property type="match status" value="1"/>
</dbReference>
<dbReference type="KEGG" id="apra:G3A50_20175"/>
<proteinExistence type="predicted"/>
<dbReference type="SUPFAM" id="SSF53300">
    <property type="entry name" value="vWA-like"/>
    <property type="match status" value="1"/>
</dbReference>
<dbReference type="InterPro" id="IPR036465">
    <property type="entry name" value="vWFA_dom_sf"/>
</dbReference>
<dbReference type="Proteomes" id="UP000464751">
    <property type="component" value="Chromosome"/>
</dbReference>
<dbReference type="AlphaFoldDB" id="A0A6P1YSU8"/>
<evidence type="ECO:0000256" key="1">
    <source>
        <dbReference type="SAM" id="MobiDB-lite"/>
    </source>
</evidence>
<sequence>MSGAIISAMRERGARHWRVLLIGFALAALVVALVAPRIERLRPARDILTVIDVTGSMNVRDGVLEGRPASRLDVSKRSVRALLAALPCGSRFGLGIFTERRSFLLFEPTEVCANFAALDGAVSALDWRMAWEGDSYVARGVHAGIALAEGVGADLVFLTDGHEAPPLAGGALPAFDGRPGEVRGLIVGVGGSDPVPIPKYNEDGREVGFYGELDVPQENRSGPPPADAHLREGWNPRNAPWGGEAARGTEHLSALREDHLRALAAQTGLAYARLEAPGSLAGDVIAATRARAVTTRVDTAPIAGALALVALLALYSASLFLRLARGRRRRLTALHNGSLP</sequence>
<dbReference type="RefSeq" id="WP_163076905.1">
    <property type="nucleotide sequence ID" value="NZ_CP048630.1"/>
</dbReference>
<dbReference type="EMBL" id="CP048630">
    <property type="protein sequence ID" value="QIB35766.1"/>
    <property type="molecule type" value="Genomic_DNA"/>
</dbReference>
<feature type="domain" description="VWFA" evidence="3">
    <location>
        <begin position="44"/>
        <end position="221"/>
    </location>
</feature>
<evidence type="ECO:0000259" key="3">
    <source>
        <dbReference type="SMART" id="SM00327"/>
    </source>
</evidence>
<evidence type="ECO:0000313" key="4">
    <source>
        <dbReference type="EMBL" id="QIB35766.1"/>
    </source>
</evidence>
<keyword evidence="5" id="KW-1185">Reference proteome</keyword>
<reference evidence="4 5" key="1">
    <citation type="submission" date="2020-02" db="EMBL/GenBank/DDBJ databases">
        <authorList>
            <person name="Li G."/>
        </authorList>
    </citation>
    <scope>NUCLEOTIDE SEQUENCE [LARGE SCALE GENOMIC DNA]</scope>
    <source>
        <strain evidence="4 5">DSM 102029</strain>
    </source>
</reference>
<dbReference type="Gene3D" id="3.40.50.410">
    <property type="entry name" value="von Willebrand factor, type A domain"/>
    <property type="match status" value="1"/>
</dbReference>
<keyword evidence="2" id="KW-0472">Membrane</keyword>
<gene>
    <name evidence="4" type="ORF">G3A50_20175</name>
</gene>
<accession>A0A6P1YSU8</accession>
<dbReference type="CDD" id="cd00198">
    <property type="entry name" value="vWFA"/>
    <property type="match status" value="1"/>
</dbReference>
<dbReference type="InterPro" id="IPR002035">
    <property type="entry name" value="VWF_A"/>
</dbReference>
<name>A0A6P1YSU8_9HYPH</name>
<organism evidence="4 5">
    <name type="scientific">Ancylobacter pratisalsi</name>
    <dbReference type="NCBI Taxonomy" id="1745854"/>
    <lineage>
        <taxon>Bacteria</taxon>
        <taxon>Pseudomonadati</taxon>
        <taxon>Pseudomonadota</taxon>
        <taxon>Alphaproteobacteria</taxon>
        <taxon>Hyphomicrobiales</taxon>
        <taxon>Xanthobacteraceae</taxon>
        <taxon>Ancylobacter</taxon>
    </lineage>
</organism>